<dbReference type="OrthoDB" id="9812980at2"/>
<reference evidence="8 9" key="1">
    <citation type="journal article" date="2015" name="Int. J. Syst. Evol. Microbiol.">
        <title>Exiguobacterium enclense sp. nov., isolated from sediment.</title>
        <authorList>
            <person name="Dastager S.G."/>
            <person name="Mawlankar R."/>
            <person name="Sonalkar V.V."/>
            <person name="Thorat M.N."/>
            <person name="Mual P."/>
            <person name="Verma A."/>
            <person name="Krishnamurthi S."/>
            <person name="Tang S.K."/>
            <person name="Li W.J."/>
        </authorList>
    </citation>
    <scope>NUCLEOTIDE SEQUENCE [LARGE SCALE GENOMIC DNA]</scope>
    <source>
        <strain evidence="8 9">NIO-1109</strain>
    </source>
</reference>
<dbReference type="GO" id="GO:0005886">
    <property type="term" value="C:plasma membrane"/>
    <property type="evidence" value="ECO:0007669"/>
    <property type="project" value="UniProtKB-SubCell"/>
</dbReference>
<dbReference type="Pfam" id="PF09335">
    <property type="entry name" value="VTT_dom"/>
    <property type="match status" value="1"/>
</dbReference>
<evidence type="ECO:0000256" key="6">
    <source>
        <dbReference type="RuleBase" id="RU366058"/>
    </source>
</evidence>
<comment type="subcellular location">
    <subcellularLocation>
        <location evidence="1 6">Cell membrane</location>
        <topology evidence="1 6">Multi-pass membrane protein</topology>
    </subcellularLocation>
</comment>
<keyword evidence="4 6" id="KW-1133">Transmembrane helix</keyword>
<feature type="transmembrane region" description="Helical" evidence="6">
    <location>
        <begin position="194"/>
        <end position="215"/>
    </location>
</feature>
<keyword evidence="2 6" id="KW-1003">Cell membrane</keyword>
<feature type="transmembrane region" description="Helical" evidence="6">
    <location>
        <begin position="87"/>
        <end position="108"/>
    </location>
</feature>
<evidence type="ECO:0000256" key="2">
    <source>
        <dbReference type="ARBA" id="ARBA00022475"/>
    </source>
</evidence>
<name>A0A0V8GIV7_9BACL</name>
<dbReference type="PANTHER" id="PTHR12677">
    <property type="entry name" value="GOLGI APPARATUS MEMBRANE PROTEIN TVP38-RELATED"/>
    <property type="match status" value="1"/>
</dbReference>
<protein>
    <recommendedName>
        <fullName evidence="6">TVP38/TMEM64 family membrane protein</fullName>
    </recommendedName>
</protein>
<comment type="similarity">
    <text evidence="6">Belongs to the TVP38/TMEM64 family.</text>
</comment>
<keyword evidence="3 6" id="KW-0812">Transmembrane</keyword>
<organism evidence="8 9">
    <name type="scientific">Exiguobacterium indicum</name>
    <dbReference type="NCBI Taxonomy" id="296995"/>
    <lineage>
        <taxon>Bacteria</taxon>
        <taxon>Bacillati</taxon>
        <taxon>Bacillota</taxon>
        <taxon>Bacilli</taxon>
        <taxon>Bacillales</taxon>
        <taxon>Bacillales Family XII. Incertae Sedis</taxon>
        <taxon>Exiguobacterium</taxon>
    </lineage>
</organism>
<comment type="caution">
    <text evidence="8">The sequence shown here is derived from an EMBL/GenBank/DDBJ whole genome shotgun (WGS) entry which is preliminary data.</text>
</comment>
<feature type="transmembrane region" description="Helical" evidence="6">
    <location>
        <begin position="128"/>
        <end position="152"/>
    </location>
</feature>
<evidence type="ECO:0000313" key="8">
    <source>
        <dbReference type="EMBL" id="KSU50195.1"/>
    </source>
</evidence>
<evidence type="ECO:0000256" key="3">
    <source>
        <dbReference type="ARBA" id="ARBA00022692"/>
    </source>
</evidence>
<accession>A0A0V8GIV7</accession>
<dbReference type="InterPro" id="IPR032816">
    <property type="entry name" value="VTT_dom"/>
</dbReference>
<dbReference type="AlphaFoldDB" id="A0A0V8GIV7"/>
<feature type="domain" description="VTT" evidence="7">
    <location>
        <begin position="67"/>
        <end position="184"/>
    </location>
</feature>
<sequence length="224" mass="25264">MKKLRLRDWLPITLYFMFGLGLLLYFRMSGMLEQFDIQALSDWVRDQGLTGMLLYVLAYTVRPLVFFPASLLTVFGGYTYGPWLGTLLDVIGAGTGGLLSFWIARLLGRRGVEKLIGKGKLNVLDDRIATNGFLVVLIVRLIPLFPFDAISYASGLSKIRFKQFAIANYIGIIPGAFVYNNIGSSLRDPFSWQFFVAIGLYVLFFAVGIVAHQILKNKQKKERM</sequence>
<dbReference type="EMBL" id="LNQL01000001">
    <property type="protein sequence ID" value="KSU50195.1"/>
    <property type="molecule type" value="Genomic_DNA"/>
</dbReference>
<proteinExistence type="inferred from homology"/>
<evidence type="ECO:0000256" key="4">
    <source>
        <dbReference type="ARBA" id="ARBA00022989"/>
    </source>
</evidence>
<dbReference type="RefSeq" id="WP_035396352.1">
    <property type="nucleotide sequence ID" value="NZ_FMYN01000001.1"/>
</dbReference>
<keyword evidence="5 6" id="KW-0472">Membrane</keyword>
<evidence type="ECO:0000256" key="1">
    <source>
        <dbReference type="ARBA" id="ARBA00004651"/>
    </source>
</evidence>
<dbReference type="PANTHER" id="PTHR12677:SF59">
    <property type="entry name" value="GOLGI APPARATUS MEMBRANE PROTEIN TVP38-RELATED"/>
    <property type="match status" value="1"/>
</dbReference>
<evidence type="ECO:0000259" key="7">
    <source>
        <dbReference type="Pfam" id="PF09335"/>
    </source>
</evidence>
<dbReference type="Proteomes" id="UP000053797">
    <property type="component" value="Unassembled WGS sequence"/>
</dbReference>
<dbReference type="InterPro" id="IPR015414">
    <property type="entry name" value="TMEM64"/>
</dbReference>
<evidence type="ECO:0000256" key="5">
    <source>
        <dbReference type="ARBA" id="ARBA00023136"/>
    </source>
</evidence>
<feature type="transmembrane region" description="Helical" evidence="6">
    <location>
        <begin position="164"/>
        <end position="182"/>
    </location>
</feature>
<feature type="transmembrane region" description="Helical" evidence="6">
    <location>
        <begin position="52"/>
        <end position="75"/>
    </location>
</feature>
<evidence type="ECO:0000313" key="9">
    <source>
        <dbReference type="Proteomes" id="UP000053797"/>
    </source>
</evidence>
<feature type="transmembrane region" description="Helical" evidence="6">
    <location>
        <begin position="12"/>
        <end position="32"/>
    </location>
</feature>
<gene>
    <name evidence="8" type="ORF">AS033_02130</name>
</gene>